<keyword evidence="2" id="KW-1185">Reference proteome</keyword>
<dbReference type="AlphaFoldDB" id="A0A5B7SNS1"/>
<dbReference type="EMBL" id="CP040710">
    <property type="protein sequence ID" value="QCW98642.1"/>
    <property type="molecule type" value="Genomic_DNA"/>
</dbReference>
<dbReference type="PROSITE" id="PS51257">
    <property type="entry name" value="PROKAR_LIPOPROTEIN"/>
    <property type="match status" value="1"/>
</dbReference>
<organism evidence="1 2">
    <name type="scientific">Aggregatimonas sangjinii</name>
    <dbReference type="NCBI Taxonomy" id="2583587"/>
    <lineage>
        <taxon>Bacteria</taxon>
        <taxon>Pseudomonadati</taxon>
        <taxon>Bacteroidota</taxon>
        <taxon>Flavobacteriia</taxon>
        <taxon>Flavobacteriales</taxon>
        <taxon>Flavobacteriaceae</taxon>
        <taxon>Aggregatimonas</taxon>
    </lineage>
</organism>
<dbReference type="OrthoDB" id="966030at2"/>
<evidence type="ECO:0008006" key="3">
    <source>
        <dbReference type="Google" id="ProtNLM"/>
    </source>
</evidence>
<dbReference type="Proteomes" id="UP000310017">
    <property type="component" value="Chromosome"/>
</dbReference>
<evidence type="ECO:0000313" key="1">
    <source>
        <dbReference type="EMBL" id="QCW98642.1"/>
    </source>
</evidence>
<evidence type="ECO:0000313" key="2">
    <source>
        <dbReference type="Proteomes" id="UP000310017"/>
    </source>
</evidence>
<reference evidence="1 2" key="1">
    <citation type="submission" date="2019-05" db="EMBL/GenBank/DDBJ databases">
        <title>Genome sequencing of F202Z8.</title>
        <authorList>
            <person name="Kwon Y.M."/>
        </authorList>
    </citation>
    <scope>NUCLEOTIDE SEQUENCE [LARGE SCALE GENOMIC DNA]</scope>
    <source>
        <strain evidence="1 2">F202Z8</strain>
    </source>
</reference>
<name>A0A5B7SNS1_9FLAO</name>
<dbReference type="KEGG" id="asag:FGM00_00340"/>
<dbReference type="RefSeq" id="WP_138850997.1">
    <property type="nucleotide sequence ID" value="NZ_CP040710.1"/>
</dbReference>
<proteinExistence type="predicted"/>
<sequence length="197" mass="22926">MKKFNSTCISIFIVGCFVVLPLSCSQSEYSRLVKTEMSKDVMKDSLLFGMKFGQSRQTFFDICWQLNNKGLIKQGPENKFVQYQLPHRKNDSTAKKVMMYFYGIFNEEKIMTGMDLKFGYNSWSLWNKSYQADTLLPQVKDSLLEWFPGNDFISVPLKKNGEAVLVKIDGNRRILIEPLENNKDVNARIDDLRYLIE</sequence>
<accession>A0A5B7SNS1</accession>
<gene>
    <name evidence="1" type="ORF">FGM00_00340</name>
</gene>
<protein>
    <recommendedName>
        <fullName evidence="3">Lipoprotein</fullName>
    </recommendedName>
</protein>